<comment type="similarity">
    <text evidence="5">Belongs to the SKA2 family.</text>
</comment>
<keyword evidence="13" id="KW-0256">Endoplasmic reticulum</keyword>
<dbReference type="Proteomes" id="UP000594638">
    <property type="component" value="Unassembled WGS sequence"/>
</dbReference>
<evidence type="ECO:0000256" key="3">
    <source>
        <dbReference type="ARBA" id="ARBA00004629"/>
    </source>
</evidence>
<dbReference type="InterPro" id="IPR042091">
    <property type="entry name" value="Ska2_N"/>
</dbReference>
<comment type="caution">
    <text evidence="23">The sequence shown here is derived from an EMBL/GenBank/DDBJ whole genome shotgun (WGS) entry which is preliminary data.</text>
</comment>
<keyword evidence="11" id="KW-0493">Microtubule</keyword>
<dbReference type="GO" id="GO:0000278">
    <property type="term" value="P:mitotic cell cycle"/>
    <property type="evidence" value="ECO:0007669"/>
    <property type="project" value="TreeGrafter"/>
</dbReference>
<evidence type="ECO:0000256" key="11">
    <source>
        <dbReference type="ARBA" id="ARBA00022701"/>
    </source>
</evidence>
<comment type="subcellular location">
    <subcellularLocation>
        <location evidence="3">Chromosome</location>
        <location evidence="3">Centromere</location>
        <location evidence="3">Kinetochore</location>
    </subcellularLocation>
    <subcellularLocation>
        <location evidence="1">Cytoplasm</location>
        <location evidence="1">Cytoskeleton</location>
        <location evidence="1">Spindle</location>
    </subcellularLocation>
    <subcellularLocation>
        <location evidence="2">Endoplasmic reticulum membrane</location>
        <topology evidence="2">Multi-pass membrane protein</topology>
    </subcellularLocation>
</comment>
<evidence type="ECO:0000256" key="12">
    <source>
        <dbReference type="ARBA" id="ARBA00022776"/>
    </source>
</evidence>
<protein>
    <recommendedName>
        <fullName evidence="6">ER membrane protein complex subunit 4</fullName>
    </recommendedName>
    <alternativeName>
        <fullName evidence="20">Protein FAM33A</fullName>
    </alternativeName>
</protein>
<dbReference type="InterPro" id="IPR026762">
    <property type="entry name" value="Ska2"/>
</dbReference>
<sequence>MGHRNLENQQHQAVDGLLNLFSKANRDLSMVYNKLQKEFQQVYPDHANPMKLVTRLKKIEEEMSSLKNQCRELLTAKQDLIDKARTILEGNRSMVQRLQASTGIPITSESDDPAYVSFNQANPMKLVTRLKKIEEEMSSLKNQCRELLTAKQDLIDKARTILEGNRSMVQRLQASTGIPITSESDDPAYVSFNQVIDEWTAHVRSRTEDEMEVSPSDNINQLLFSAIVQVFEPYKDNRVDLLAPKLVFTALNLVGLGMGIWKLNTLGLLPTHVSDWVSSIAPAQEVEYSDGGIPLY</sequence>
<dbReference type="GO" id="GO:0007059">
    <property type="term" value="P:chromosome segregation"/>
    <property type="evidence" value="ECO:0007669"/>
    <property type="project" value="InterPro"/>
</dbReference>
<evidence type="ECO:0000313" key="23">
    <source>
        <dbReference type="EMBL" id="CAA3000247.1"/>
    </source>
</evidence>
<evidence type="ECO:0000256" key="8">
    <source>
        <dbReference type="ARBA" id="ARBA00022490"/>
    </source>
</evidence>
<keyword evidence="17" id="KW-0206">Cytoskeleton</keyword>
<gene>
    <name evidence="23" type="ORF">OLEA9_A093390</name>
</gene>
<dbReference type="Pfam" id="PF16740">
    <property type="entry name" value="SKA2"/>
    <property type="match status" value="2"/>
</dbReference>
<dbReference type="InterPro" id="IPR009445">
    <property type="entry name" value="TMEM85/Emc4"/>
</dbReference>
<evidence type="ECO:0000256" key="13">
    <source>
        <dbReference type="ARBA" id="ARBA00022824"/>
    </source>
</evidence>
<dbReference type="GO" id="GO:0005789">
    <property type="term" value="C:endoplasmic reticulum membrane"/>
    <property type="evidence" value="ECO:0007669"/>
    <property type="project" value="UniProtKB-SubCell"/>
</dbReference>
<evidence type="ECO:0000256" key="19">
    <source>
        <dbReference type="ARBA" id="ARBA00023328"/>
    </source>
</evidence>
<feature type="coiled-coil region" evidence="21">
    <location>
        <begin position="56"/>
        <end position="83"/>
    </location>
</feature>
<evidence type="ECO:0000256" key="10">
    <source>
        <dbReference type="ARBA" id="ARBA00022692"/>
    </source>
</evidence>
<name>A0A8S0T585_OLEEU</name>
<dbReference type="GO" id="GO:0005876">
    <property type="term" value="C:spindle microtubule"/>
    <property type="evidence" value="ECO:0007669"/>
    <property type="project" value="InterPro"/>
</dbReference>
<keyword evidence="9" id="KW-0132">Cell division</keyword>
<keyword evidence="14" id="KW-0995">Kinetochore</keyword>
<comment type="similarity">
    <text evidence="4">Belongs to the EMC4 family.</text>
</comment>
<evidence type="ECO:0000256" key="9">
    <source>
        <dbReference type="ARBA" id="ARBA00022618"/>
    </source>
</evidence>
<evidence type="ECO:0000256" key="5">
    <source>
        <dbReference type="ARBA" id="ARBA00010684"/>
    </source>
</evidence>
<proteinExistence type="inferred from homology"/>
<dbReference type="GO" id="GO:0051301">
    <property type="term" value="P:cell division"/>
    <property type="evidence" value="ECO:0007669"/>
    <property type="project" value="UniProtKB-KW"/>
</dbReference>
<reference evidence="23 24" key="1">
    <citation type="submission" date="2019-12" db="EMBL/GenBank/DDBJ databases">
        <authorList>
            <person name="Alioto T."/>
            <person name="Alioto T."/>
            <person name="Gomez Garrido J."/>
        </authorList>
    </citation>
    <scope>NUCLEOTIDE SEQUENCE [LARGE SCALE GENOMIC DNA]</scope>
</reference>
<dbReference type="GO" id="GO:0008017">
    <property type="term" value="F:microtubule binding"/>
    <property type="evidence" value="ECO:0007669"/>
    <property type="project" value="InterPro"/>
</dbReference>
<keyword evidence="7" id="KW-0158">Chromosome</keyword>
<keyword evidence="15" id="KW-1133">Transmembrane helix</keyword>
<dbReference type="Gene3D" id="6.10.250.1380">
    <property type="match status" value="1"/>
</dbReference>
<feature type="domain" description="Ska2 N-terminal" evidence="22">
    <location>
        <begin position="120"/>
        <end position="193"/>
    </location>
</feature>
<evidence type="ECO:0000256" key="21">
    <source>
        <dbReference type="SAM" id="Coils"/>
    </source>
</evidence>
<keyword evidence="12" id="KW-0498">Mitosis</keyword>
<evidence type="ECO:0000256" key="16">
    <source>
        <dbReference type="ARBA" id="ARBA00023136"/>
    </source>
</evidence>
<keyword evidence="8" id="KW-0963">Cytoplasm</keyword>
<dbReference type="Pfam" id="PF06417">
    <property type="entry name" value="EMC4"/>
    <property type="match status" value="1"/>
</dbReference>
<dbReference type="PANTHER" id="PTHR32017">
    <property type="entry name" value="SPINDLE AND KINETOCHORE-ASSOCIATED PROTEIN 2"/>
    <property type="match status" value="1"/>
</dbReference>
<organism evidence="23 24">
    <name type="scientific">Olea europaea subsp. europaea</name>
    <dbReference type="NCBI Taxonomy" id="158383"/>
    <lineage>
        <taxon>Eukaryota</taxon>
        <taxon>Viridiplantae</taxon>
        <taxon>Streptophyta</taxon>
        <taxon>Embryophyta</taxon>
        <taxon>Tracheophyta</taxon>
        <taxon>Spermatophyta</taxon>
        <taxon>Magnoliopsida</taxon>
        <taxon>eudicotyledons</taxon>
        <taxon>Gunneridae</taxon>
        <taxon>Pentapetalae</taxon>
        <taxon>asterids</taxon>
        <taxon>lamiids</taxon>
        <taxon>Lamiales</taxon>
        <taxon>Oleaceae</taxon>
        <taxon>Oleeae</taxon>
        <taxon>Olea</taxon>
    </lineage>
</organism>
<evidence type="ECO:0000256" key="1">
    <source>
        <dbReference type="ARBA" id="ARBA00004186"/>
    </source>
</evidence>
<dbReference type="AlphaFoldDB" id="A0A8S0T585"/>
<dbReference type="OrthoDB" id="193920at2759"/>
<evidence type="ECO:0000259" key="22">
    <source>
        <dbReference type="Pfam" id="PF16740"/>
    </source>
</evidence>
<keyword evidence="10" id="KW-0812">Transmembrane</keyword>
<accession>A0A8S0T585</accession>
<evidence type="ECO:0000313" key="24">
    <source>
        <dbReference type="Proteomes" id="UP000594638"/>
    </source>
</evidence>
<keyword evidence="18" id="KW-0131">Cell cycle</keyword>
<evidence type="ECO:0000256" key="4">
    <source>
        <dbReference type="ARBA" id="ARBA00007715"/>
    </source>
</evidence>
<keyword evidence="24" id="KW-1185">Reference proteome</keyword>
<evidence type="ECO:0000256" key="17">
    <source>
        <dbReference type="ARBA" id="ARBA00023212"/>
    </source>
</evidence>
<evidence type="ECO:0000256" key="7">
    <source>
        <dbReference type="ARBA" id="ARBA00022454"/>
    </source>
</evidence>
<keyword evidence="21" id="KW-0175">Coiled coil</keyword>
<evidence type="ECO:0000256" key="15">
    <source>
        <dbReference type="ARBA" id="ARBA00022989"/>
    </source>
</evidence>
<evidence type="ECO:0000256" key="2">
    <source>
        <dbReference type="ARBA" id="ARBA00004477"/>
    </source>
</evidence>
<dbReference type="Gramene" id="OE9A093390T1">
    <property type="protein sequence ID" value="OE9A093390C1"/>
    <property type="gene ID" value="OE9A093390"/>
</dbReference>
<evidence type="ECO:0000256" key="20">
    <source>
        <dbReference type="ARBA" id="ARBA00029651"/>
    </source>
</evidence>
<keyword evidence="16" id="KW-0472">Membrane</keyword>
<dbReference type="EMBL" id="CACTIH010005681">
    <property type="protein sequence ID" value="CAA3000247.1"/>
    <property type="molecule type" value="Genomic_DNA"/>
</dbReference>
<keyword evidence="19" id="KW-0137">Centromere</keyword>
<dbReference type="GO" id="GO:0000940">
    <property type="term" value="C:outer kinetochore"/>
    <property type="evidence" value="ECO:0007669"/>
    <property type="project" value="InterPro"/>
</dbReference>
<evidence type="ECO:0000256" key="18">
    <source>
        <dbReference type="ARBA" id="ARBA00023306"/>
    </source>
</evidence>
<evidence type="ECO:0000256" key="14">
    <source>
        <dbReference type="ARBA" id="ARBA00022838"/>
    </source>
</evidence>
<dbReference type="PANTHER" id="PTHR32017:SF3">
    <property type="entry name" value="SPINDLE AND KINETOCHORE-ASSOCIATED PROTEIN 2"/>
    <property type="match status" value="1"/>
</dbReference>
<evidence type="ECO:0000256" key="6">
    <source>
        <dbReference type="ARBA" id="ARBA00020820"/>
    </source>
</evidence>
<feature type="domain" description="Ska2 N-terminal" evidence="22">
    <location>
        <begin position="11"/>
        <end position="119"/>
    </location>
</feature>
<feature type="coiled-coil region" evidence="21">
    <location>
        <begin position="130"/>
        <end position="157"/>
    </location>
</feature>